<sequence length="146" mass="16587">MILEAPHWAKNVYDCSAWKRVATATLLQDELVPFGAHHYCILAFAEDSILLQASSCKLTLLANFELNFLLALLDDLFECRSLTENLDTRLSTSVSQCWRRYPGYARLCNTARTRHSSASQSESKFIRDSQDMLMSGKLVTSIESRF</sequence>
<accession>A0A979FXA6</accession>
<protein>
    <submittedName>
        <fullName evidence="2">Uncharacterized protein LOC108674348</fullName>
    </submittedName>
</protein>
<reference evidence="2" key="1">
    <citation type="submission" date="2025-08" db="UniProtKB">
        <authorList>
            <consortium name="RefSeq"/>
        </authorList>
    </citation>
    <scope>IDENTIFICATION</scope>
    <source>
        <tissue evidence="2">Whole organism</tissue>
    </source>
</reference>
<dbReference type="Proteomes" id="UP000694843">
    <property type="component" value="Unplaced"/>
</dbReference>
<dbReference type="AlphaFoldDB" id="A0A979FXA6"/>
<name>A0A979FXA6_HYAAZ</name>
<evidence type="ECO:0000313" key="2">
    <source>
        <dbReference type="RefSeq" id="XP_047741052.1"/>
    </source>
</evidence>
<dbReference type="GeneID" id="108674348"/>
<proteinExistence type="predicted"/>
<keyword evidence="1" id="KW-1185">Reference proteome</keyword>
<gene>
    <name evidence="2" type="primary">LOC108674348</name>
</gene>
<organism evidence="1 2">
    <name type="scientific">Hyalella azteca</name>
    <name type="common">Amphipod</name>
    <dbReference type="NCBI Taxonomy" id="294128"/>
    <lineage>
        <taxon>Eukaryota</taxon>
        <taxon>Metazoa</taxon>
        <taxon>Ecdysozoa</taxon>
        <taxon>Arthropoda</taxon>
        <taxon>Crustacea</taxon>
        <taxon>Multicrustacea</taxon>
        <taxon>Malacostraca</taxon>
        <taxon>Eumalacostraca</taxon>
        <taxon>Peracarida</taxon>
        <taxon>Amphipoda</taxon>
        <taxon>Senticaudata</taxon>
        <taxon>Talitrida</taxon>
        <taxon>Talitroidea</taxon>
        <taxon>Hyalellidae</taxon>
        <taxon>Hyalella</taxon>
    </lineage>
</organism>
<dbReference type="KEGG" id="hazt:108674348"/>
<evidence type="ECO:0000313" key="1">
    <source>
        <dbReference type="Proteomes" id="UP000694843"/>
    </source>
</evidence>
<dbReference type="RefSeq" id="XP_047741052.1">
    <property type="nucleotide sequence ID" value="XM_047885096.1"/>
</dbReference>